<gene>
    <name evidence="3" type="ORF">OHA16_24470</name>
</gene>
<evidence type="ECO:0000256" key="1">
    <source>
        <dbReference type="SAM" id="MobiDB-lite"/>
    </source>
</evidence>
<dbReference type="PROSITE" id="PS51318">
    <property type="entry name" value="TAT"/>
    <property type="match status" value="1"/>
</dbReference>
<keyword evidence="2" id="KW-0732">Signal</keyword>
<feature type="region of interest" description="Disordered" evidence="1">
    <location>
        <begin position="376"/>
        <end position="438"/>
    </location>
</feature>
<feature type="compositionally biased region" description="Low complexity" evidence="1">
    <location>
        <begin position="511"/>
        <end position="531"/>
    </location>
</feature>
<evidence type="ECO:0000313" key="3">
    <source>
        <dbReference type="EMBL" id="WUQ85843.1"/>
    </source>
</evidence>
<evidence type="ECO:0008006" key="5">
    <source>
        <dbReference type="Google" id="ProtNLM"/>
    </source>
</evidence>
<feature type="compositionally biased region" description="Low complexity" evidence="1">
    <location>
        <begin position="376"/>
        <end position="396"/>
    </location>
</feature>
<organism evidence="3 4">
    <name type="scientific">Kitasatospora purpeofusca</name>
    <dbReference type="NCBI Taxonomy" id="67352"/>
    <lineage>
        <taxon>Bacteria</taxon>
        <taxon>Bacillati</taxon>
        <taxon>Actinomycetota</taxon>
        <taxon>Actinomycetes</taxon>
        <taxon>Kitasatosporales</taxon>
        <taxon>Streptomycetaceae</taxon>
        <taxon>Kitasatospora</taxon>
    </lineage>
</organism>
<name>A0ABZ1U3S2_9ACTN</name>
<feature type="chain" id="PRO_5046606416" description="LPXTG-motif cell wall-anchored protein" evidence="2">
    <location>
        <begin position="25"/>
        <end position="560"/>
    </location>
</feature>
<protein>
    <recommendedName>
        <fullName evidence="5">LPXTG-motif cell wall-anchored protein</fullName>
    </recommendedName>
</protein>
<proteinExistence type="predicted"/>
<dbReference type="InterPro" id="IPR006311">
    <property type="entry name" value="TAT_signal"/>
</dbReference>
<reference evidence="3" key="1">
    <citation type="submission" date="2022-10" db="EMBL/GenBank/DDBJ databases">
        <title>The complete genomes of actinobacterial strains from the NBC collection.</title>
        <authorList>
            <person name="Joergensen T.S."/>
            <person name="Alvarez Arevalo M."/>
            <person name="Sterndorff E.B."/>
            <person name="Faurdal D."/>
            <person name="Vuksanovic O."/>
            <person name="Mourched A.-S."/>
            <person name="Charusanti P."/>
            <person name="Shaw S."/>
            <person name="Blin K."/>
            <person name="Weber T."/>
        </authorList>
    </citation>
    <scope>NUCLEOTIDE SEQUENCE</scope>
    <source>
        <strain evidence="3">NBC_00222</strain>
    </source>
</reference>
<keyword evidence="4" id="KW-1185">Reference proteome</keyword>
<dbReference type="RefSeq" id="WP_328956528.1">
    <property type="nucleotide sequence ID" value="NZ_CP108110.1"/>
</dbReference>
<dbReference type="Proteomes" id="UP001432222">
    <property type="component" value="Chromosome"/>
</dbReference>
<feature type="compositionally biased region" description="Low complexity" evidence="1">
    <location>
        <begin position="538"/>
        <end position="560"/>
    </location>
</feature>
<dbReference type="EMBL" id="CP108110">
    <property type="protein sequence ID" value="WUQ85843.1"/>
    <property type="molecule type" value="Genomic_DNA"/>
</dbReference>
<feature type="compositionally biased region" description="Pro residues" evidence="1">
    <location>
        <begin position="397"/>
        <end position="408"/>
    </location>
</feature>
<feature type="region of interest" description="Disordered" evidence="1">
    <location>
        <begin position="500"/>
        <end position="560"/>
    </location>
</feature>
<sequence>MRTQHRRSLALAAAATLVSGVALTAAPGAAALSRSGGTGGAVLGALGGVGTPGPVGTQERRSPVTVTVAGFPGTLTAGGPAAEFTATLRNSADHAVDVTTGFVVANVDAGIRENQLALDYQSPGGASWKPAAALGTGAGTGATWNLDTFATRLSLPAGASATYRLRLAATADAPAGRATGGFTAVVADPTLPPETRITEAASPQREFTVAAAGPTGAPTTAPAPGVPYLGLDAVPGSFTAGGEPKPFRLTLTNRSGKDVAFLPELTFRGKALPAAEAVRLEFRAPDGEWLPAVDSGQGGSGRLTLTLRTGDKEASLVRLRDGESRTLNVRLAFAQDAPAGVVSLLPTGNSLPAVGTGAGVPAAGSAVDITVAAPAPTAPSAVPSAPPAETGGSPSAPAAPPAAEPPAPATTAPGVGLAAVTPSANPSGTPAAVPVSEVTQTPPSAAAAPVPAVTVTVAAPPVPSVDLASTGGSSTNTPMAITGATSIAMGIGTLVVAHRRQRTRPAAVRTPLPAGGSAAGPGQHPAAGGPAVRPPAAPVVRPAQGPATGPATGPAGPAAR</sequence>
<evidence type="ECO:0000313" key="4">
    <source>
        <dbReference type="Proteomes" id="UP001432222"/>
    </source>
</evidence>
<evidence type="ECO:0000256" key="2">
    <source>
        <dbReference type="SAM" id="SignalP"/>
    </source>
</evidence>
<accession>A0ABZ1U3S2</accession>
<feature type="signal peptide" evidence="2">
    <location>
        <begin position="1"/>
        <end position="24"/>
    </location>
</feature>